<feature type="compositionally biased region" description="Basic and acidic residues" evidence="1">
    <location>
        <begin position="395"/>
        <end position="416"/>
    </location>
</feature>
<dbReference type="Proteomes" id="UP000284842">
    <property type="component" value="Unassembled WGS sequence"/>
</dbReference>
<feature type="region of interest" description="Disordered" evidence="1">
    <location>
        <begin position="393"/>
        <end position="427"/>
    </location>
</feature>
<dbReference type="AlphaFoldDB" id="A0A409Y6S1"/>
<sequence length="779" mass="85795">MDPILRQQGGQNREDTDHDTPRNEPIGMRLFDSSRVLVTGGQFTLASRDHAANIVHNHYYGHGSGVEHTPQTQPSSIHPSHSNENQESPVELPPVPIQFQGVAESRRGRTNRIYERHMLCKERGYPLWIPEISMGLSPEKRRLGVSIGDVGLVTSAGAFSFLFNILLPVDHPLQPETMPSGFTPVKPLNPGGVMTVVDLSVNSCLTSVSVRRVTAEQGGTSSSIPDQVFELSESEGAVLALPDGAISSDMENLLPWKRYMADHIASWYLYVIGQLGREVKNGDIRLVVGVDKTTSWGMAVAEQNRQSLNSQPSRLRFGPSPDANSPVRHKWDCTGLVETRAGPRVDFWEQLLSDRGSTLHNQCVFIRTINATLREEIWSHINAEVDIITLADDSQDQHSRSTDSADTRGKSAEKRQGATNSSPIAAWTGSKSYANDWVDDPHKLQRQYADDHPGDTLNEALLAMPTKLFSNARMAITSDYDWCQQLRSGMGISCLNEAFWKSLIDSEQSAECTEEGIIHIKKLPKVRGSGLLQSLEPVAQNDTKQLPTLENAYINSIDQAHQIFLAVVKGRFPLVRNPLNAEEMRNIKSGDIYVWEERHISTTNELVLPLTCIEAVYTEPDPLIRHERLAKQSCSVYTTLLPPGARRLLHMVAYFNPSKIQRRNIASIPRILGDTAIEDGWFETITDYKQQAELLEQLAEQQTLPASSGGTGAISPFGAVYGMGVDVDEPESFGGVTKATALNNASGGESPTTPNQNVWRLKSLHHPFPLASSAGAGGG</sequence>
<feature type="compositionally biased region" description="Basic and acidic residues" evidence="1">
    <location>
        <begin position="12"/>
        <end position="22"/>
    </location>
</feature>
<dbReference type="OrthoDB" id="3222453at2759"/>
<feature type="region of interest" description="Disordered" evidence="1">
    <location>
        <begin position="1"/>
        <end position="27"/>
    </location>
</feature>
<feature type="compositionally biased region" description="Polar residues" evidence="1">
    <location>
        <begin position="69"/>
        <end position="88"/>
    </location>
</feature>
<reference evidence="2 3" key="1">
    <citation type="journal article" date="2018" name="Evol. Lett.">
        <title>Horizontal gene cluster transfer increased hallucinogenic mushroom diversity.</title>
        <authorList>
            <person name="Reynolds H.T."/>
            <person name="Vijayakumar V."/>
            <person name="Gluck-Thaler E."/>
            <person name="Korotkin H.B."/>
            <person name="Matheny P.B."/>
            <person name="Slot J.C."/>
        </authorList>
    </citation>
    <scope>NUCLEOTIDE SEQUENCE [LARGE SCALE GENOMIC DNA]</scope>
    <source>
        <strain evidence="2 3">2629</strain>
    </source>
</reference>
<gene>
    <name evidence="2" type="ORF">CVT24_003444</name>
</gene>
<evidence type="ECO:0000313" key="2">
    <source>
        <dbReference type="EMBL" id="PPQ98747.1"/>
    </source>
</evidence>
<keyword evidence="3" id="KW-1185">Reference proteome</keyword>
<protein>
    <submittedName>
        <fullName evidence="2">Uncharacterized protein</fullName>
    </submittedName>
</protein>
<feature type="region of interest" description="Disordered" evidence="1">
    <location>
        <begin position="62"/>
        <end position="92"/>
    </location>
</feature>
<dbReference type="EMBL" id="NHTK01001377">
    <property type="protein sequence ID" value="PPQ98747.1"/>
    <property type="molecule type" value="Genomic_DNA"/>
</dbReference>
<evidence type="ECO:0000313" key="3">
    <source>
        <dbReference type="Proteomes" id="UP000284842"/>
    </source>
</evidence>
<evidence type="ECO:0000256" key="1">
    <source>
        <dbReference type="SAM" id="MobiDB-lite"/>
    </source>
</evidence>
<proteinExistence type="predicted"/>
<comment type="caution">
    <text evidence="2">The sequence shown here is derived from an EMBL/GenBank/DDBJ whole genome shotgun (WGS) entry which is preliminary data.</text>
</comment>
<organism evidence="2 3">
    <name type="scientific">Panaeolus cyanescens</name>
    <dbReference type="NCBI Taxonomy" id="181874"/>
    <lineage>
        <taxon>Eukaryota</taxon>
        <taxon>Fungi</taxon>
        <taxon>Dikarya</taxon>
        <taxon>Basidiomycota</taxon>
        <taxon>Agaricomycotina</taxon>
        <taxon>Agaricomycetes</taxon>
        <taxon>Agaricomycetidae</taxon>
        <taxon>Agaricales</taxon>
        <taxon>Agaricineae</taxon>
        <taxon>Galeropsidaceae</taxon>
        <taxon>Panaeolus</taxon>
    </lineage>
</organism>
<feature type="compositionally biased region" description="Polar residues" evidence="1">
    <location>
        <begin position="417"/>
        <end position="427"/>
    </location>
</feature>
<dbReference type="InParanoid" id="A0A409Y6S1"/>
<name>A0A409Y6S1_9AGAR</name>
<dbReference type="STRING" id="181874.A0A409Y6S1"/>
<accession>A0A409Y6S1</accession>